<protein>
    <submittedName>
        <fullName evidence="1">Uncharacterized protein</fullName>
    </submittedName>
</protein>
<accession>F4SVM2</accession>
<evidence type="ECO:0000313" key="2">
    <source>
        <dbReference type="Proteomes" id="UP000004710"/>
    </source>
</evidence>
<dbReference type="AlphaFoldDB" id="F4SVM2"/>
<dbReference type="Proteomes" id="UP000004710">
    <property type="component" value="Unassembled WGS sequence"/>
</dbReference>
<sequence length="31" mass="3191">MVAVMGAVKQCAVFVPTTTQTAGGESLHSRL</sequence>
<organism evidence="1 2">
    <name type="scientific">Escherichia coli M605</name>
    <dbReference type="NCBI Taxonomy" id="656417"/>
    <lineage>
        <taxon>Bacteria</taxon>
        <taxon>Pseudomonadati</taxon>
        <taxon>Pseudomonadota</taxon>
        <taxon>Gammaproteobacteria</taxon>
        <taxon>Enterobacterales</taxon>
        <taxon>Enterobacteriaceae</taxon>
        <taxon>Escherichia</taxon>
    </lineage>
</organism>
<dbReference type="HOGENOM" id="CLU_213746_0_0_6"/>
<dbReference type="EMBL" id="GL883901">
    <property type="protein sequence ID" value="EGI16964.1"/>
    <property type="molecule type" value="Genomic_DNA"/>
</dbReference>
<gene>
    <name evidence="1" type="ORF">ECIG_00468</name>
</gene>
<reference evidence="1 2" key="1">
    <citation type="submission" date="2010-01" db="EMBL/GenBank/DDBJ databases">
        <title>The Genome Sequence of Escherichia coli M605.</title>
        <authorList>
            <consortium name="The Broad Institute Genome Sequencing Platform"/>
            <consortium name="The Broad Institute Genome Sequencing Center for Infectious Disease"/>
            <person name="Feldgarden M."/>
            <person name="Gordon D.M."/>
            <person name="Johnson J.R."/>
            <person name="Johnston B.D."/>
            <person name="Young S."/>
            <person name="Zeng Q."/>
            <person name="Koehrsen M."/>
            <person name="Alvarado L."/>
            <person name="Berlin A.M."/>
            <person name="Borenstein D."/>
            <person name="Chapman S.B."/>
            <person name="Chen Z."/>
            <person name="Engels R."/>
            <person name="Freedman E."/>
            <person name="Gellesch M."/>
            <person name="Goldberg J."/>
            <person name="Griggs A."/>
            <person name="Gujja S."/>
            <person name="Heilman E.R."/>
            <person name="Heiman D.I."/>
            <person name="Hepburn T.A."/>
            <person name="Howarth C."/>
            <person name="Jen D."/>
            <person name="Larson L."/>
            <person name="Lewis B."/>
            <person name="Mehta T."/>
            <person name="Park D."/>
            <person name="Pearson M."/>
            <person name="Richards J."/>
            <person name="Roberts A."/>
            <person name="Saif S."/>
            <person name="Shea T.D."/>
            <person name="Shenoy N."/>
            <person name="Sisk P."/>
            <person name="Stolte C."/>
            <person name="Sykes S.N."/>
            <person name="Walk T."/>
            <person name="White J."/>
            <person name="Yandava C."/>
            <person name="Haas B."/>
            <person name="Henn M.R."/>
            <person name="Nusbaum C."/>
            <person name="Birren B."/>
        </authorList>
    </citation>
    <scope>NUCLEOTIDE SEQUENCE [LARGE SCALE GENOMIC DNA]</scope>
    <source>
        <strain evidence="1 2">M605</strain>
    </source>
</reference>
<evidence type="ECO:0000313" key="1">
    <source>
        <dbReference type="EMBL" id="EGI16964.1"/>
    </source>
</evidence>
<proteinExistence type="predicted"/>
<name>F4SVM2_ECOLX</name>